<gene>
    <name evidence="1" type="ORF">BN1079_01156</name>
</gene>
<dbReference type="EMBL" id="CCSF01000001">
    <property type="protein sequence ID" value="CDZ93851.1"/>
    <property type="molecule type" value="Genomic_DNA"/>
</dbReference>
<dbReference type="Pfam" id="PF05015">
    <property type="entry name" value="HigB-like_toxin"/>
    <property type="match status" value="1"/>
</dbReference>
<dbReference type="AlphaFoldDB" id="A0A078LVG7"/>
<dbReference type="SUPFAM" id="SSF143011">
    <property type="entry name" value="RelE-like"/>
    <property type="match status" value="1"/>
</dbReference>
<organism evidence="1 2">
    <name type="scientific">Pseudomonas saudiphocaensis</name>
    <dbReference type="NCBI Taxonomy" id="1499686"/>
    <lineage>
        <taxon>Bacteria</taxon>
        <taxon>Pseudomonadati</taxon>
        <taxon>Pseudomonadota</taxon>
        <taxon>Gammaproteobacteria</taxon>
        <taxon>Pseudomonadales</taxon>
        <taxon>Pseudomonadaceae</taxon>
        <taxon>Pseudomonas</taxon>
    </lineage>
</organism>
<accession>A0A078LVG7</accession>
<dbReference type="RefSeq" id="WP_037022941.1">
    <property type="nucleotide sequence ID" value="NZ_CCSF01000001.1"/>
</dbReference>
<evidence type="ECO:0000313" key="1">
    <source>
        <dbReference type="EMBL" id="CDZ93851.1"/>
    </source>
</evidence>
<dbReference type="eggNOG" id="COG3549">
    <property type="taxonomic scope" value="Bacteria"/>
</dbReference>
<keyword evidence="2" id="KW-1185">Reference proteome</keyword>
<dbReference type="Gene3D" id="3.30.2310.20">
    <property type="entry name" value="RelE-like"/>
    <property type="match status" value="1"/>
</dbReference>
<sequence length="92" mass="10607">MIISFQHKGLRLYYETGSSKGIRADHAKRLARMLAFMDRASSPADLDLSGWRLHPLKGELTGYWSLTVSGNWRVIFRFTGSDIELVDYLDYH</sequence>
<dbReference type="OrthoDB" id="9801102at2"/>
<dbReference type="HOGENOM" id="CLU_155111_0_0_6"/>
<reference evidence="1 2" key="1">
    <citation type="submission" date="2014-07" db="EMBL/GenBank/DDBJ databases">
        <authorList>
            <person name="Urmite Genomes Urmite Genomes"/>
        </authorList>
    </citation>
    <scope>NUCLEOTIDE SEQUENCE [LARGE SCALE GENOMIC DNA]</scope>
    <source>
        <strain evidence="1 2">20_BN</strain>
    </source>
</reference>
<dbReference type="InterPro" id="IPR035093">
    <property type="entry name" value="RelE/ParE_toxin_dom_sf"/>
</dbReference>
<dbReference type="InterPro" id="IPR007711">
    <property type="entry name" value="HigB-1"/>
</dbReference>
<dbReference type="PANTHER" id="PTHR40266:SF2">
    <property type="entry name" value="TOXIN HIGB-1"/>
    <property type="match status" value="1"/>
</dbReference>
<dbReference type="Proteomes" id="UP000053902">
    <property type="component" value="Unassembled WGS sequence"/>
</dbReference>
<evidence type="ECO:0000313" key="2">
    <source>
        <dbReference type="Proteomes" id="UP000053902"/>
    </source>
</evidence>
<proteinExistence type="predicted"/>
<name>A0A078LVG7_9PSED</name>
<protein>
    <submittedName>
        <fullName evidence="1">Plasmid maintenance system killer protein</fullName>
    </submittedName>
</protein>
<dbReference type="PANTHER" id="PTHR40266">
    <property type="entry name" value="TOXIN HIGB-1"/>
    <property type="match status" value="1"/>
</dbReference>